<keyword evidence="2" id="KW-1185">Reference proteome</keyword>
<dbReference type="EMBL" id="MU394317">
    <property type="protein sequence ID" value="KAI6086210.1"/>
    <property type="molecule type" value="Genomic_DNA"/>
</dbReference>
<organism evidence="1 2">
    <name type="scientific">Hypoxylon rubiginosum</name>
    <dbReference type="NCBI Taxonomy" id="110542"/>
    <lineage>
        <taxon>Eukaryota</taxon>
        <taxon>Fungi</taxon>
        <taxon>Dikarya</taxon>
        <taxon>Ascomycota</taxon>
        <taxon>Pezizomycotina</taxon>
        <taxon>Sordariomycetes</taxon>
        <taxon>Xylariomycetidae</taxon>
        <taxon>Xylariales</taxon>
        <taxon>Hypoxylaceae</taxon>
        <taxon>Hypoxylon</taxon>
    </lineage>
</organism>
<reference evidence="1 2" key="1">
    <citation type="journal article" date="2022" name="New Phytol.">
        <title>Ecological generalism drives hyperdiversity of secondary metabolite gene clusters in xylarialean endophytes.</title>
        <authorList>
            <person name="Franco M.E.E."/>
            <person name="Wisecaver J.H."/>
            <person name="Arnold A.E."/>
            <person name="Ju Y.M."/>
            <person name="Slot J.C."/>
            <person name="Ahrendt S."/>
            <person name="Moore L.P."/>
            <person name="Eastman K.E."/>
            <person name="Scott K."/>
            <person name="Konkel Z."/>
            <person name="Mondo S.J."/>
            <person name="Kuo A."/>
            <person name="Hayes R.D."/>
            <person name="Haridas S."/>
            <person name="Andreopoulos B."/>
            <person name="Riley R."/>
            <person name="LaButti K."/>
            <person name="Pangilinan J."/>
            <person name="Lipzen A."/>
            <person name="Amirebrahimi M."/>
            <person name="Yan J."/>
            <person name="Adam C."/>
            <person name="Keymanesh K."/>
            <person name="Ng V."/>
            <person name="Louie K."/>
            <person name="Northen T."/>
            <person name="Drula E."/>
            <person name="Henrissat B."/>
            <person name="Hsieh H.M."/>
            <person name="Youens-Clark K."/>
            <person name="Lutzoni F."/>
            <person name="Miadlikowska J."/>
            <person name="Eastwood D.C."/>
            <person name="Hamelin R.C."/>
            <person name="Grigoriev I.V."/>
            <person name="U'Ren J.M."/>
        </authorList>
    </citation>
    <scope>NUCLEOTIDE SEQUENCE [LARGE SCALE GENOMIC DNA]</scope>
    <source>
        <strain evidence="1 2">ER1909</strain>
    </source>
</reference>
<sequence>MSNENYRHSRTGESRTSWARLGIPNDHTGLSYETLINPAGNDNVIDSNIHNGTRGDQTATELPSPSIPQEQDQHLTTQATGEEHEMHEISANSSPRSSTDSVQDVANDTGVVPTPQHDTETPISQATSINNDSQSVENTTGPTVLPSPLPLRESLSTTALLSIIGGHIVILGTFGFLGFLWFGHGPAAEGVQATPLWRRIALEGWMIQTITLCALVLRFIVSLQSVVCTSMIAALVLEKRCVRKSQVAWFSVMRSINDGPRQLIQLLLTSKSSQILLMFELWLLIVVAIATLGLQFTSTILLSDLHDYVVVGDINATWTRSLVSDPESPFMIATDGTWMQRSPVYAVFGEALTNTNATPDDRGYSDTGLIQRGLIPVTTSENRTSIRSYSGNAIVMNSQVSCIRPRTTGVFIESSNGYGYVSGTLNYILSLQDAGLNSSDCGPDDCKDQEFYCTFPTQVEPLIPVDIPSYQSSFCHILGDRNSTLYTSWNPSKSVWAVDPSVWLVFTSNLYVDEITEINPDLGFRFEDPTQEWKGSMLPSGRSINATLCFSGYNLERKSVKMGSSGALREPTVNWSLLLDTYDTTQVRDYIGATGTQQTHLDRSILDLDILGEPDDGDATSYANSMSPFIANDFTEQHMKVSEITLEFFHEILHAAVYVGPNRTYSGCWACFIEGAITNPEFGMLFTDIVATTGRAAVALQSFMSILATTIYEAYINSLEGLQESHISRATVVPTPGPCSEHTCSGFVSVAALLGTHLACVVAITALYVRQVRYSRHANVWHAVSQLVNPELEDIIDRGNAASDKSVIDIVKAEGGDVFVKLVANSGCDKVETVKYISTQKTPLTPKKPGHPRMLEFMNRWIKRNDVRAN</sequence>
<evidence type="ECO:0000313" key="1">
    <source>
        <dbReference type="EMBL" id="KAI6086210.1"/>
    </source>
</evidence>
<dbReference type="Proteomes" id="UP001497680">
    <property type="component" value="Unassembled WGS sequence"/>
</dbReference>
<accession>A0ACC0D0Y8</accession>
<protein>
    <submittedName>
        <fullName evidence="1">Uncharacterized protein</fullName>
    </submittedName>
</protein>
<gene>
    <name evidence="1" type="ORF">F4821DRAFT_238686</name>
</gene>
<evidence type="ECO:0000313" key="2">
    <source>
        <dbReference type="Proteomes" id="UP001497680"/>
    </source>
</evidence>
<name>A0ACC0D0Y8_9PEZI</name>
<comment type="caution">
    <text evidence="1">The sequence shown here is derived from an EMBL/GenBank/DDBJ whole genome shotgun (WGS) entry which is preliminary data.</text>
</comment>
<proteinExistence type="predicted"/>